<organism evidence="2">
    <name type="scientific">Oikopleura dioica</name>
    <name type="common">Tunicate</name>
    <dbReference type="NCBI Taxonomy" id="34765"/>
    <lineage>
        <taxon>Eukaryota</taxon>
        <taxon>Metazoa</taxon>
        <taxon>Chordata</taxon>
        <taxon>Tunicata</taxon>
        <taxon>Appendicularia</taxon>
        <taxon>Copelata</taxon>
        <taxon>Oikopleuridae</taxon>
        <taxon>Oikopleura</taxon>
    </lineage>
</organism>
<dbReference type="Proteomes" id="UP000011014">
    <property type="component" value="Unassembled WGS sequence"/>
</dbReference>
<protein>
    <submittedName>
        <fullName evidence="2">Uncharacterized protein</fullName>
    </submittedName>
</protein>
<proteinExistence type="predicted"/>
<feature type="region of interest" description="Disordered" evidence="1">
    <location>
        <begin position="93"/>
        <end position="122"/>
    </location>
</feature>
<feature type="non-terminal residue" evidence="2">
    <location>
        <position position="1"/>
    </location>
</feature>
<evidence type="ECO:0000313" key="2">
    <source>
        <dbReference type="EMBL" id="CBY41707.1"/>
    </source>
</evidence>
<gene>
    <name evidence="2" type="ORF">GSOID_T00023795001</name>
</gene>
<accession>E4Z1X9</accession>
<reference evidence="2" key="1">
    <citation type="journal article" date="2010" name="Science">
        <title>Plasticity of animal genome architecture unmasked by rapid evolution of a pelagic tunicate.</title>
        <authorList>
            <person name="Denoeud F."/>
            <person name="Henriet S."/>
            <person name="Mungpakdee S."/>
            <person name="Aury J.M."/>
            <person name="Da Silva C."/>
            <person name="Brinkmann H."/>
            <person name="Mikhaleva J."/>
            <person name="Olsen L.C."/>
            <person name="Jubin C."/>
            <person name="Canestro C."/>
            <person name="Bouquet J.M."/>
            <person name="Danks G."/>
            <person name="Poulain J."/>
            <person name="Campsteijn C."/>
            <person name="Adamski M."/>
            <person name="Cross I."/>
            <person name="Yadetie F."/>
            <person name="Muffato M."/>
            <person name="Louis A."/>
            <person name="Butcher S."/>
            <person name="Tsagkogeorga G."/>
            <person name="Konrad A."/>
            <person name="Singh S."/>
            <person name="Jensen M.F."/>
            <person name="Cong E.H."/>
            <person name="Eikeseth-Otteraa H."/>
            <person name="Noel B."/>
            <person name="Anthouard V."/>
            <person name="Porcel B.M."/>
            <person name="Kachouri-Lafond R."/>
            <person name="Nishino A."/>
            <person name="Ugolini M."/>
            <person name="Chourrout P."/>
            <person name="Nishida H."/>
            <person name="Aasland R."/>
            <person name="Huzurbazar S."/>
            <person name="Westhof E."/>
            <person name="Delsuc F."/>
            <person name="Lehrach H."/>
            <person name="Reinhardt R."/>
            <person name="Weissenbach J."/>
            <person name="Roy S.W."/>
            <person name="Artiguenave F."/>
            <person name="Postlethwait J.H."/>
            <person name="Manak J.R."/>
            <person name="Thompson E.M."/>
            <person name="Jaillon O."/>
            <person name="Du Pasquier L."/>
            <person name="Boudinot P."/>
            <person name="Liberles D.A."/>
            <person name="Volff J.N."/>
            <person name="Philippe H."/>
            <person name="Lenhard B."/>
            <person name="Roest Crollius H."/>
            <person name="Wincker P."/>
            <person name="Chourrout D."/>
        </authorList>
    </citation>
    <scope>NUCLEOTIDE SEQUENCE [LARGE SCALE GENOMIC DNA]</scope>
</reference>
<evidence type="ECO:0000256" key="1">
    <source>
        <dbReference type="SAM" id="MobiDB-lite"/>
    </source>
</evidence>
<dbReference type="AlphaFoldDB" id="E4Z1X9"/>
<dbReference type="EMBL" id="FN656592">
    <property type="protein sequence ID" value="CBY41707.1"/>
    <property type="molecule type" value="Genomic_DNA"/>
</dbReference>
<name>E4Z1X9_OIKDI</name>
<sequence>NVEKNLEMSKKQIEQLKSEVCKYKMMSDSYKAELEHTLASLNQDKKVETQNQLGQILLDRIETMLDSKDLKAPEQEAKCKKLKKRHKILKKYLTAPTPSGGSVRESLTDDEDLSDESSTMSQVATALRNLENNLM</sequence>